<feature type="region of interest" description="Disordered" evidence="1">
    <location>
        <begin position="1"/>
        <end position="20"/>
    </location>
</feature>
<dbReference type="EMBL" id="JAAMPC010000272">
    <property type="protein sequence ID" value="KAG2243080.1"/>
    <property type="molecule type" value="Genomic_DNA"/>
</dbReference>
<reference evidence="3 4" key="1">
    <citation type="submission" date="2020-02" db="EMBL/GenBank/DDBJ databases">
        <authorList>
            <person name="Ma Q."/>
            <person name="Huang Y."/>
            <person name="Song X."/>
            <person name="Pei D."/>
        </authorList>
    </citation>
    <scope>NUCLEOTIDE SEQUENCE [LARGE SCALE GENOMIC DNA]</scope>
    <source>
        <strain evidence="3">Sxm20200214</strain>
        <tissue evidence="3">Leaf</tissue>
    </source>
</reference>
<protein>
    <submittedName>
        <fullName evidence="3">Uncharacterized protein</fullName>
    </submittedName>
</protein>
<accession>A0A8X7P204</accession>
<keyword evidence="2" id="KW-0472">Membrane</keyword>
<dbReference type="Proteomes" id="UP000886595">
    <property type="component" value="Unassembled WGS sequence"/>
</dbReference>
<feature type="compositionally biased region" description="Low complexity" evidence="1">
    <location>
        <begin position="108"/>
        <end position="144"/>
    </location>
</feature>
<keyword evidence="2" id="KW-0812">Transmembrane</keyword>
<evidence type="ECO:0000256" key="2">
    <source>
        <dbReference type="SAM" id="Phobius"/>
    </source>
</evidence>
<evidence type="ECO:0000256" key="1">
    <source>
        <dbReference type="SAM" id="MobiDB-lite"/>
    </source>
</evidence>
<feature type="transmembrane region" description="Helical" evidence="2">
    <location>
        <begin position="340"/>
        <end position="361"/>
    </location>
</feature>
<feature type="transmembrane region" description="Helical" evidence="2">
    <location>
        <begin position="234"/>
        <end position="258"/>
    </location>
</feature>
<feature type="compositionally biased region" description="Polar residues" evidence="1">
    <location>
        <begin position="51"/>
        <end position="78"/>
    </location>
</feature>
<keyword evidence="2" id="KW-1133">Transmembrane helix</keyword>
<feature type="compositionally biased region" description="Low complexity" evidence="1">
    <location>
        <begin position="79"/>
        <end position="100"/>
    </location>
</feature>
<dbReference type="AlphaFoldDB" id="A0A8X7P204"/>
<name>A0A8X7P204_BRACI</name>
<feature type="transmembrane region" description="Helical" evidence="2">
    <location>
        <begin position="270"/>
        <end position="291"/>
    </location>
</feature>
<sequence length="415" mass="46596">MTKTSVDDDRQQVQSLDPHFRVRRLLVKDLETGEGDEETNPSPKKKKLTGSVPSTPSIKKNQTKLIKPISSSSSTKNQTKLAKTTSSKLNSTKSSSNTTKYGSDLKKSSNSTKPTTSSIKKSSDLSKSTSSKNKTTTKLPSSKLSPPPPEKKKTPSSSKPTTKPKPAEKEIKPIWLDNEEDDDFVNEFRDLPTRFQRTLIPDLEKISTTSKSYINKANKEITKKYFKPYFGNKYAPIITSVVSFVFILVPLLLVSLVFNRFKAYFSLQKLLIFIQIYLSIYFSILCLSSLVTGIEPLKFLYATSGSTYVCLQIMQTLGYVFYLLVLLMYLVLVFSTDCGLALKVLGLAQTFVGFAVGLHYYVTVFHRVVLRQPPKTNWKVHGVYASCFLLICVLSSAERRKKEYLEEGGDEGKKN</sequence>
<feature type="compositionally biased region" description="Basic and acidic residues" evidence="1">
    <location>
        <begin position="1"/>
        <end position="11"/>
    </location>
</feature>
<dbReference type="PANTHER" id="PTHR35310:SF1">
    <property type="entry name" value="CELL WALL INTEGRITY_STRESS RESPONSE COMPONENT-LIKE PROTEIN"/>
    <property type="match status" value="1"/>
</dbReference>
<keyword evidence="4" id="KW-1185">Reference proteome</keyword>
<dbReference type="PANTHER" id="PTHR35310">
    <property type="entry name" value="CELL WALL INTEGRITY/STRESS RESPONSE COMPONENT-LIKE PROTEIN"/>
    <property type="match status" value="1"/>
</dbReference>
<feature type="transmembrane region" description="Helical" evidence="2">
    <location>
        <begin position="381"/>
        <end position="397"/>
    </location>
</feature>
<dbReference type="OrthoDB" id="2020776at2759"/>
<comment type="caution">
    <text evidence="3">The sequence shown here is derived from an EMBL/GenBank/DDBJ whole genome shotgun (WGS) entry which is preliminary data.</text>
</comment>
<evidence type="ECO:0000313" key="3">
    <source>
        <dbReference type="EMBL" id="KAG2243080.1"/>
    </source>
</evidence>
<gene>
    <name evidence="3" type="ORF">Bca52824_095073</name>
</gene>
<evidence type="ECO:0000313" key="4">
    <source>
        <dbReference type="Proteomes" id="UP000886595"/>
    </source>
</evidence>
<proteinExistence type="predicted"/>
<feature type="transmembrane region" description="Helical" evidence="2">
    <location>
        <begin position="311"/>
        <end position="333"/>
    </location>
</feature>
<organism evidence="3 4">
    <name type="scientific">Brassica carinata</name>
    <name type="common">Ethiopian mustard</name>
    <name type="synonym">Abyssinian cabbage</name>
    <dbReference type="NCBI Taxonomy" id="52824"/>
    <lineage>
        <taxon>Eukaryota</taxon>
        <taxon>Viridiplantae</taxon>
        <taxon>Streptophyta</taxon>
        <taxon>Embryophyta</taxon>
        <taxon>Tracheophyta</taxon>
        <taxon>Spermatophyta</taxon>
        <taxon>Magnoliopsida</taxon>
        <taxon>eudicotyledons</taxon>
        <taxon>Gunneridae</taxon>
        <taxon>Pentapetalae</taxon>
        <taxon>rosids</taxon>
        <taxon>malvids</taxon>
        <taxon>Brassicales</taxon>
        <taxon>Brassicaceae</taxon>
        <taxon>Brassiceae</taxon>
        <taxon>Brassica</taxon>
    </lineage>
</organism>
<feature type="region of interest" description="Disordered" evidence="1">
    <location>
        <begin position="27"/>
        <end position="172"/>
    </location>
</feature>